<gene>
    <name evidence="1" type="ORF">EYF80_038023</name>
</gene>
<evidence type="ECO:0000313" key="2">
    <source>
        <dbReference type="Proteomes" id="UP000314294"/>
    </source>
</evidence>
<organism evidence="1 2">
    <name type="scientific">Liparis tanakae</name>
    <name type="common">Tanaka's snailfish</name>
    <dbReference type="NCBI Taxonomy" id="230148"/>
    <lineage>
        <taxon>Eukaryota</taxon>
        <taxon>Metazoa</taxon>
        <taxon>Chordata</taxon>
        <taxon>Craniata</taxon>
        <taxon>Vertebrata</taxon>
        <taxon>Euteleostomi</taxon>
        <taxon>Actinopterygii</taxon>
        <taxon>Neopterygii</taxon>
        <taxon>Teleostei</taxon>
        <taxon>Neoteleostei</taxon>
        <taxon>Acanthomorphata</taxon>
        <taxon>Eupercaria</taxon>
        <taxon>Perciformes</taxon>
        <taxon>Cottioidei</taxon>
        <taxon>Cottales</taxon>
        <taxon>Liparidae</taxon>
        <taxon>Liparis</taxon>
    </lineage>
</organism>
<dbReference type="EMBL" id="SRLO01000570">
    <property type="protein sequence ID" value="TNN51795.1"/>
    <property type="molecule type" value="Genomic_DNA"/>
</dbReference>
<dbReference type="Proteomes" id="UP000314294">
    <property type="component" value="Unassembled WGS sequence"/>
</dbReference>
<proteinExistence type="predicted"/>
<dbReference type="AlphaFoldDB" id="A0A4Z2GF42"/>
<accession>A0A4Z2GF42</accession>
<sequence>MPHLQRTVCSTRAELPWNFDEGENNSEQFHHGTVSRGFRRMCVATADVDLCSQHLSAALEASCVLLTAAVLHGFKKT</sequence>
<reference evidence="1 2" key="1">
    <citation type="submission" date="2019-03" db="EMBL/GenBank/DDBJ databases">
        <title>First draft genome of Liparis tanakae, snailfish: a comprehensive survey of snailfish specific genes.</title>
        <authorList>
            <person name="Kim W."/>
            <person name="Song I."/>
            <person name="Jeong J.-H."/>
            <person name="Kim D."/>
            <person name="Kim S."/>
            <person name="Ryu S."/>
            <person name="Song J.Y."/>
            <person name="Lee S.K."/>
        </authorList>
    </citation>
    <scope>NUCLEOTIDE SEQUENCE [LARGE SCALE GENOMIC DNA]</scope>
    <source>
        <tissue evidence="1">Muscle</tissue>
    </source>
</reference>
<name>A0A4Z2GF42_9TELE</name>
<keyword evidence="2" id="KW-1185">Reference proteome</keyword>
<protein>
    <submittedName>
        <fullName evidence="1">Uncharacterized protein</fullName>
    </submittedName>
</protein>
<evidence type="ECO:0000313" key="1">
    <source>
        <dbReference type="EMBL" id="TNN51795.1"/>
    </source>
</evidence>
<comment type="caution">
    <text evidence="1">The sequence shown here is derived from an EMBL/GenBank/DDBJ whole genome shotgun (WGS) entry which is preliminary data.</text>
</comment>